<gene>
    <name evidence="1" type="ORF">EJF14_10729</name>
</gene>
<dbReference type="EMBL" id="CP038484">
    <property type="protein sequence ID" value="QFZ25626.1"/>
    <property type="molecule type" value="Genomic_DNA"/>
</dbReference>
<keyword evidence="2" id="KW-1185">Reference proteome</keyword>
<protein>
    <submittedName>
        <fullName evidence="1">Uncharacterized protein</fullName>
    </submittedName>
</protein>
<reference evidence="2" key="1">
    <citation type="journal article" date="2019" name="MBio">
        <title>Comparative genomics for the elucidation of multidrug resistance (MDR) in Candida lusitaniae.</title>
        <authorList>
            <person name="Kannan A."/>
            <person name="Asner S.A."/>
            <person name="Trachsel E."/>
            <person name="Kelly S."/>
            <person name="Parker J."/>
            <person name="Sanglard D."/>
        </authorList>
    </citation>
    <scope>NUCLEOTIDE SEQUENCE [LARGE SCALE GENOMIC DNA]</scope>
    <source>
        <strain evidence="2">P1</strain>
    </source>
</reference>
<proteinExistence type="predicted"/>
<evidence type="ECO:0000313" key="1">
    <source>
        <dbReference type="EMBL" id="QFZ25626.1"/>
    </source>
</evidence>
<sequence>MTTPPKDTVTDPKSYTDRDLLLLTQLLHTAGLIAPEDVRASNLDDFGEKWFQHKSTALARQLEEYPLSNAPSGLQVRELYNAMLEQYPNCKNTTDLANTFYFQRIRDLESKIADSKAEFQALLGE</sequence>
<accession>A0ACD0WE28</accession>
<evidence type="ECO:0000313" key="2">
    <source>
        <dbReference type="Proteomes" id="UP000326582"/>
    </source>
</evidence>
<dbReference type="Proteomes" id="UP000326582">
    <property type="component" value="Chromosome 1"/>
</dbReference>
<name>A0ACD0WE28_CLALS</name>
<organism evidence="1 2">
    <name type="scientific">Clavispora lusitaniae</name>
    <name type="common">Candida lusitaniae</name>
    <dbReference type="NCBI Taxonomy" id="36911"/>
    <lineage>
        <taxon>Eukaryota</taxon>
        <taxon>Fungi</taxon>
        <taxon>Dikarya</taxon>
        <taxon>Ascomycota</taxon>
        <taxon>Saccharomycotina</taxon>
        <taxon>Pichiomycetes</taxon>
        <taxon>Metschnikowiaceae</taxon>
        <taxon>Clavispora</taxon>
    </lineage>
</organism>